<dbReference type="SUPFAM" id="SSF53335">
    <property type="entry name" value="S-adenosyl-L-methionine-dependent methyltransferases"/>
    <property type="match status" value="1"/>
</dbReference>
<evidence type="ECO:0000256" key="4">
    <source>
        <dbReference type="ARBA" id="ARBA00022679"/>
    </source>
</evidence>
<dbReference type="Gene3D" id="3.40.50.150">
    <property type="entry name" value="Vaccinia Virus protein VP39"/>
    <property type="match status" value="1"/>
</dbReference>
<evidence type="ECO:0000313" key="7">
    <source>
        <dbReference type="EMBL" id="WWM69765.1"/>
    </source>
</evidence>
<sequence length="195" mass="21862">MIVSRETSDKLEAFADLLLGENSRQNLISRRTEEEIRVRHIDDSLQLLEHAPVDAYWLDIGSGPGLPGLVLAIAGVRHITLVEPRRLRTEFLEHCRETLALQNVTVITGKVENVVGHFDVVTARAVATLDKLFAMASPLIAPTGRWVLPKGRSAEMELAEARTTWQGDFELKPSRTDPDARILVAQRVRRRTGRK</sequence>
<evidence type="ECO:0000256" key="3">
    <source>
        <dbReference type="ARBA" id="ARBA00022603"/>
    </source>
</evidence>
<feature type="binding site" evidence="6">
    <location>
        <position position="61"/>
    </location>
    <ligand>
        <name>S-adenosyl-L-methionine</name>
        <dbReference type="ChEBI" id="CHEBI:59789"/>
    </ligand>
</feature>
<dbReference type="Proteomes" id="UP001382935">
    <property type="component" value="Chromosome"/>
</dbReference>
<dbReference type="NCBIfam" id="TIGR00138">
    <property type="entry name" value="rsmG_gidB"/>
    <property type="match status" value="1"/>
</dbReference>
<dbReference type="PIRSF" id="PIRSF003078">
    <property type="entry name" value="GidB"/>
    <property type="match status" value="1"/>
</dbReference>
<reference evidence="7 8" key="1">
    <citation type="submission" date="2024-02" db="EMBL/GenBank/DDBJ databases">
        <title>Full genome sequence of Sphingomonas kaistensis.</title>
        <authorList>
            <person name="Poletto B.L."/>
            <person name="Silva G."/>
            <person name="Galante D."/>
            <person name="Campos K.R."/>
            <person name="Santos M.B.N."/>
            <person name="Sacchi C.T."/>
        </authorList>
    </citation>
    <scope>NUCLEOTIDE SEQUENCE [LARGE SCALE GENOMIC DNA]</scope>
    <source>
        <strain evidence="7 8">MA4R</strain>
    </source>
</reference>
<evidence type="ECO:0000256" key="1">
    <source>
        <dbReference type="ARBA" id="ARBA00022490"/>
    </source>
</evidence>
<evidence type="ECO:0000313" key="8">
    <source>
        <dbReference type="Proteomes" id="UP001382935"/>
    </source>
</evidence>
<dbReference type="CDD" id="cd02440">
    <property type="entry name" value="AdoMet_MTases"/>
    <property type="match status" value="1"/>
</dbReference>
<name>A0ABZ2G1U2_9SPHN</name>
<dbReference type="PANTHER" id="PTHR31760:SF0">
    <property type="entry name" value="S-ADENOSYL-L-METHIONINE-DEPENDENT METHYLTRANSFERASES SUPERFAMILY PROTEIN"/>
    <property type="match status" value="1"/>
</dbReference>
<proteinExistence type="inferred from homology"/>
<evidence type="ECO:0000256" key="6">
    <source>
        <dbReference type="HAMAP-Rule" id="MF_00074"/>
    </source>
</evidence>
<dbReference type="RefSeq" id="WP_338502125.1">
    <property type="nucleotide sequence ID" value="NZ_CP145607.1"/>
</dbReference>
<comment type="subcellular location">
    <subcellularLocation>
        <location evidence="6">Cytoplasm</location>
    </subcellularLocation>
</comment>
<dbReference type="InterPro" id="IPR029063">
    <property type="entry name" value="SAM-dependent_MTases_sf"/>
</dbReference>
<protein>
    <recommendedName>
        <fullName evidence="6">Ribosomal RNA small subunit methyltransferase G</fullName>
        <ecNumber evidence="6">2.1.1.170</ecNumber>
    </recommendedName>
    <alternativeName>
        <fullName evidence="6">16S rRNA 7-methylguanosine methyltransferase</fullName>
        <shortName evidence="6">16S rRNA m7G methyltransferase</shortName>
    </alternativeName>
</protein>
<dbReference type="GO" id="GO:0008168">
    <property type="term" value="F:methyltransferase activity"/>
    <property type="evidence" value="ECO:0007669"/>
    <property type="project" value="UniProtKB-KW"/>
</dbReference>
<keyword evidence="4 6" id="KW-0808">Transferase</keyword>
<dbReference type="Pfam" id="PF02527">
    <property type="entry name" value="GidB"/>
    <property type="match status" value="1"/>
</dbReference>
<comment type="similarity">
    <text evidence="6">Belongs to the methyltransferase superfamily. RNA methyltransferase RsmG family.</text>
</comment>
<accession>A0ABZ2G1U2</accession>
<keyword evidence="8" id="KW-1185">Reference proteome</keyword>
<comment type="catalytic activity">
    <reaction evidence="6">
        <text>guanosine(527) in 16S rRNA + S-adenosyl-L-methionine = N(7)-methylguanosine(527) in 16S rRNA + S-adenosyl-L-homocysteine</text>
        <dbReference type="Rhea" id="RHEA:42732"/>
        <dbReference type="Rhea" id="RHEA-COMP:10209"/>
        <dbReference type="Rhea" id="RHEA-COMP:10210"/>
        <dbReference type="ChEBI" id="CHEBI:57856"/>
        <dbReference type="ChEBI" id="CHEBI:59789"/>
        <dbReference type="ChEBI" id="CHEBI:74269"/>
        <dbReference type="ChEBI" id="CHEBI:74480"/>
        <dbReference type="EC" id="2.1.1.170"/>
    </reaction>
</comment>
<dbReference type="HAMAP" id="MF_00074">
    <property type="entry name" value="16SrRNA_methyltr_G"/>
    <property type="match status" value="1"/>
</dbReference>
<keyword evidence="3 6" id="KW-0489">Methyltransferase</keyword>
<dbReference type="EC" id="2.1.1.170" evidence="6"/>
<keyword evidence="2 6" id="KW-0698">rRNA processing</keyword>
<feature type="binding site" evidence="6">
    <location>
        <begin position="111"/>
        <end position="112"/>
    </location>
    <ligand>
        <name>S-adenosyl-L-methionine</name>
        <dbReference type="ChEBI" id="CHEBI:59789"/>
    </ligand>
</feature>
<feature type="binding site" evidence="6">
    <location>
        <position position="124"/>
    </location>
    <ligand>
        <name>S-adenosyl-L-methionine</name>
        <dbReference type="ChEBI" id="CHEBI:59789"/>
    </ligand>
</feature>
<evidence type="ECO:0000256" key="5">
    <source>
        <dbReference type="ARBA" id="ARBA00022691"/>
    </source>
</evidence>
<organism evidence="7 8">
    <name type="scientific">Sphingomonas kaistensis</name>
    <dbReference type="NCBI Taxonomy" id="298708"/>
    <lineage>
        <taxon>Bacteria</taxon>
        <taxon>Pseudomonadati</taxon>
        <taxon>Pseudomonadota</taxon>
        <taxon>Alphaproteobacteria</taxon>
        <taxon>Sphingomonadales</taxon>
        <taxon>Sphingomonadaceae</taxon>
        <taxon>Sphingomonas</taxon>
    </lineage>
</organism>
<comment type="caution">
    <text evidence="6">Lacks conserved residue(s) required for the propagation of feature annotation.</text>
</comment>
<dbReference type="PANTHER" id="PTHR31760">
    <property type="entry name" value="S-ADENOSYL-L-METHIONINE-DEPENDENT METHYLTRANSFERASES SUPERFAMILY PROTEIN"/>
    <property type="match status" value="1"/>
</dbReference>
<dbReference type="GO" id="GO:0032259">
    <property type="term" value="P:methylation"/>
    <property type="evidence" value="ECO:0007669"/>
    <property type="project" value="UniProtKB-KW"/>
</dbReference>
<evidence type="ECO:0000256" key="2">
    <source>
        <dbReference type="ARBA" id="ARBA00022552"/>
    </source>
</evidence>
<keyword evidence="5 6" id="KW-0949">S-adenosyl-L-methionine</keyword>
<keyword evidence="1 6" id="KW-0963">Cytoplasm</keyword>
<dbReference type="InterPro" id="IPR003682">
    <property type="entry name" value="rRNA_ssu_MeTfrase_G"/>
</dbReference>
<gene>
    <name evidence="6 7" type="primary">rsmG</name>
    <name evidence="7" type="ORF">V6R86_03420</name>
</gene>
<dbReference type="EMBL" id="CP145607">
    <property type="protein sequence ID" value="WWM69765.1"/>
    <property type="molecule type" value="Genomic_DNA"/>
</dbReference>
<feature type="binding site" evidence="6">
    <location>
        <position position="66"/>
    </location>
    <ligand>
        <name>S-adenosyl-L-methionine</name>
        <dbReference type="ChEBI" id="CHEBI:59789"/>
    </ligand>
</feature>
<comment type="function">
    <text evidence="6">Specifically methylates the N7 position of guanine in position 527 of 16S rRNA.</text>
</comment>